<comment type="catalytic activity">
    <reaction evidence="7">
        <text>[protein-PII]-L-tyrosine + UTP = [protein-PII]-uridylyl-L-tyrosine + diphosphate</text>
        <dbReference type="Rhea" id="RHEA:13673"/>
        <dbReference type="Rhea" id="RHEA-COMP:12147"/>
        <dbReference type="Rhea" id="RHEA-COMP:12148"/>
        <dbReference type="ChEBI" id="CHEBI:33019"/>
        <dbReference type="ChEBI" id="CHEBI:46398"/>
        <dbReference type="ChEBI" id="CHEBI:46858"/>
        <dbReference type="ChEBI" id="CHEBI:90602"/>
        <dbReference type="EC" id="2.7.7.59"/>
    </reaction>
</comment>
<comment type="function">
    <text evidence="7">Modifies, by uridylylation and deuridylylation, the PII regulatory proteins (GlnB and homologs), in response to the nitrogen status of the cell that GlnD senses through the glutamine level. Under low glutamine levels, catalyzes the conversion of the PII proteins and UTP to PII-UMP and PPi, while under higher glutamine levels, GlnD hydrolyzes PII-UMP to PII and UMP (deuridylylation). Thus, controls uridylylation state and activity of the PII proteins, and plays an important role in the regulation of nitrogen metabolism.</text>
</comment>
<keyword evidence="5 7" id="KW-0460">Magnesium</keyword>
<dbReference type="RefSeq" id="WP_382402142.1">
    <property type="nucleotide sequence ID" value="NZ_JBHSWH010000001.1"/>
</dbReference>
<comment type="cofactor">
    <cofactor evidence="7">
        <name>Mg(2+)</name>
        <dbReference type="ChEBI" id="CHEBI:18420"/>
    </cofactor>
</comment>
<evidence type="ECO:0000259" key="9">
    <source>
        <dbReference type="PROSITE" id="PS51831"/>
    </source>
</evidence>
<dbReference type="EC" id="2.7.7.59" evidence="7"/>
<keyword evidence="11" id="KW-1185">Reference proteome</keyword>
<dbReference type="CDD" id="cd00077">
    <property type="entry name" value="HDc"/>
    <property type="match status" value="1"/>
</dbReference>
<dbReference type="InterPro" id="IPR002912">
    <property type="entry name" value="ACT_dom"/>
</dbReference>
<feature type="domain" description="ACT" evidence="8">
    <location>
        <begin position="603"/>
        <end position="675"/>
    </location>
</feature>
<accession>A0ABW2AH70</accession>
<name>A0ABW2AH70_9MICO</name>
<evidence type="ECO:0000256" key="5">
    <source>
        <dbReference type="ARBA" id="ARBA00022842"/>
    </source>
</evidence>
<dbReference type="PROSITE" id="PS51831">
    <property type="entry name" value="HD"/>
    <property type="match status" value="1"/>
</dbReference>
<dbReference type="SUPFAM" id="SSF55021">
    <property type="entry name" value="ACT-like"/>
    <property type="match status" value="2"/>
</dbReference>
<dbReference type="PANTHER" id="PTHR47320">
    <property type="entry name" value="BIFUNCTIONAL URIDYLYLTRANSFERASE/URIDYLYL-REMOVING ENZYME"/>
    <property type="match status" value="1"/>
</dbReference>
<organism evidence="10 11">
    <name type="scientific">Flexivirga alba</name>
    <dbReference type="NCBI Taxonomy" id="702742"/>
    <lineage>
        <taxon>Bacteria</taxon>
        <taxon>Bacillati</taxon>
        <taxon>Actinomycetota</taxon>
        <taxon>Actinomycetes</taxon>
        <taxon>Micrococcales</taxon>
        <taxon>Dermacoccaceae</taxon>
        <taxon>Flexivirga</taxon>
    </lineage>
</organism>
<keyword evidence="2 7" id="KW-0548">Nucleotidyltransferase</keyword>
<evidence type="ECO:0000313" key="11">
    <source>
        <dbReference type="Proteomes" id="UP001596298"/>
    </source>
</evidence>
<evidence type="ECO:0000256" key="6">
    <source>
        <dbReference type="ARBA" id="ARBA00023268"/>
    </source>
</evidence>
<dbReference type="Proteomes" id="UP001596298">
    <property type="component" value="Unassembled WGS sequence"/>
</dbReference>
<keyword evidence="4 7" id="KW-0378">Hydrolase</keyword>
<dbReference type="Pfam" id="PF08335">
    <property type="entry name" value="GlnD_UR_UTase"/>
    <property type="match status" value="1"/>
</dbReference>
<dbReference type="PANTHER" id="PTHR47320:SF1">
    <property type="entry name" value="BIFUNCTIONAL URIDYLYLTRANSFERASE_URIDYLYL-REMOVING ENZYME"/>
    <property type="match status" value="1"/>
</dbReference>
<dbReference type="Gene3D" id="1.10.3090.10">
    <property type="entry name" value="cca-adding enzyme, domain 2"/>
    <property type="match status" value="1"/>
</dbReference>
<protein>
    <recommendedName>
        <fullName evidence="7">Bifunctional uridylyltransferase/uridylyl-removing enzyme</fullName>
        <shortName evidence="7">UTase/UR</shortName>
    </recommendedName>
    <alternativeName>
        <fullName evidence="7">Bifunctional [protein-PII] modification enzyme</fullName>
    </alternativeName>
    <alternativeName>
        <fullName evidence="7">Bifunctional nitrogen sensor protein</fullName>
    </alternativeName>
    <domain>
        <recommendedName>
            <fullName evidence="7">[Protein-PII] uridylyltransferase</fullName>
            <shortName evidence="7">PII uridylyltransferase</shortName>
            <shortName evidence="7">UTase</shortName>
            <ecNumber evidence="7">2.7.7.59</ecNumber>
        </recommendedName>
    </domain>
    <domain>
        <recommendedName>
            <fullName evidence="7">[Protein-PII]-UMP uridylyl-removing enzyme</fullName>
            <shortName evidence="7">UR</shortName>
            <ecNumber evidence="7">3.1.4.-</ecNumber>
        </recommendedName>
    </domain>
</protein>
<keyword evidence="3" id="KW-0677">Repeat</keyword>
<dbReference type="NCBIfam" id="NF002895">
    <property type="entry name" value="PRK03381.1"/>
    <property type="match status" value="1"/>
</dbReference>
<comment type="caution">
    <text evidence="7">Lacks conserved residue(s) required for the propagation of feature annotation.</text>
</comment>
<evidence type="ECO:0000256" key="1">
    <source>
        <dbReference type="ARBA" id="ARBA00022679"/>
    </source>
</evidence>
<dbReference type="HAMAP" id="MF_00277">
    <property type="entry name" value="PII_uridylyl_transf"/>
    <property type="match status" value="1"/>
</dbReference>
<dbReference type="EMBL" id="JBHSWH010000001">
    <property type="protein sequence ID" value="MFC6706254.1"/>
    <property type="molecule type" value="Genomic_DNA"/>
</dbReference>
<gene>
    <name evidence="7" type="primary">glnD</name>
    <name evidence="10" type="ORF">ACFQDH_13535</name>
</gene>
<dbReference type="PIRSF" id="PIRSF006288">
    <property type="entry name" value="PII_uridyltransf"/>
    <property type="match status" value="1"/>
</dbReference>
<evidence type="ECO:0000256" key="3">
    <source>
        <dbReference type="ARBA" id="ARBA00022737"/>
    </source>
</evidence>
<dbReference type="PROSITE" id="PS51671">
    <property type="entry name" value="ACT"/>
    <property type="match status" value="2"/>
</dbReference>
<evidence type="ECO:0000256" key="2">
    <source>
        <dbReference type="ARBA" id="ARBA00022695"/>
    </source>
</evidence>
<dbReference type="SMART" id="SM00471">
    <property type="entry name" value="HDc"/>
    <property type="match status" value="1"/>
</dbReference>
<feature type="domain" description="HD" evidence="9">
    <location>
        <begin position="420"/>
        <end position="526"/>
    </location>
</feature>
<dbReference type="InterPro" id="IPR010043">
    <property type="entry name" value="UTase/UR"/>
</dbReference>
<evidence type="ECO:0000313" key="10">
    <source>
        <dbReference type="EMBL" id="MFC6706254.1"/>
    </source>
</evidence>
<dbReference type="InterPro" id="IPR045865">
    <property type="entry name" value="ACT-like_dom_sf"/>
</dbReference>
<dbReference type="CDD" id="cd04899">
    <property type="entry name" value="ACT_ACR-UUR-like_2"/>
    <property type="match status" value="1"/>
</dbReference>
<keyword evidence="1 7" id="KW-0808">Transferase</keyword>
<keyword evidence="6 7" id="KW-0511">Multifunctional enzyme</keyword>
<comment type="caution">
    <text evidence="10">The sequence shown here is derived from an EMBL/GenBank/DDBJ whole genome shotgun (WGS) entry which is preliminary data.</text>
</comment>
<feature type="region of interest" description="Uridylyltransferase" evidence="7">
    <location>
        <begin position="1"/>
        <end position="305"/>
    </location>
</feature>
<dbReference type="EC" id="3.1.4.-" evidence="7"/>
<dbReference type="InterPro" id="IPR043519">
    <property type="entry name" value="NT_sf"/>
</dbReference>
<dbReference type="InterPro" id="IPR006674">
    <property type="entry name" value="HD_domain"/>
</dbReference>
<evidence type="ECO:0000259" key="8">
    <source>
        <dbReference type="PROSITE" id="PS51671"/>
    </source>
</evidence>
<dbReference type="GO" id="GO:0008773">
    <property type="term" value="F:[protein-PII] uridylyltransferase activity"/>
    <property type="evidence" value="ECO:0007669"/>
    <property type="project" value="UniProtKB-EC"/>
</dbReference>
<comment type="domain">
    <text evidence="7">Has four distinct domains: an N-terminal nucleotidyltransferase (NT) domain responsible for UTase activity, a central HD domain that encodes UR activity, and two C-terminal ACT domains that seem to have a role in glutamine sensing.</text>
</comment>
<comment type="similarity">
    <text evidence="7">Belongs to the GlnD family.</text>
</comment>
<comment type="activity regulation">
    <text evidence="7">Uridylyltransferase (UTase) activity is inhibited by glutamine, while glutamine activates uridylyl-removing (UR) activity.</text>
</comment>
<dbReference type="InterPro" id="IPR013546">
    <property type="entry name" value="PII_UdlTrfase/GS_AdlTrfase"/>
</dbReference>
<sequence>MTVDQERLDLAGTREFAIPGEGARRRARLAAYNRQLLAELWKEATSAAPVPDDGVALAIVGGIARSDSGPLSDFDLVLLHDGRSMSTSAISELADRIWYPLWDKGVRLDHSLRTPKECRAVASDDLTAAVGLLDIELGAGDPLLVAQVRQSIAHDWRANARKRLPEVLESLDTRHERHGQLAHELEPDLKEAAGGLRDMTVLRALASSWLADRPHGGVDAAYDRLLDVRDALHLVTGRGRDRLSRQDQDAVAALLGEHDADALLTSVVQAGRTISYALDGTARRAGQSQRARTLRTGPRRPVLHPLGHGLYRHDGEVVLGTREMDRRGPLMLLRAATAAARLETPLGPSTVNNLTQPLPLLAEPWPEEVRDAFIDLLATGTGLTQLWETLDLTGVVGAWLPEWAPVRSRPQRSPVHRHTVDRHLIETVVRAGALRDRVQRPDLLLVAALLHDIGKIAGVHDHATEGAPVAGNVARRMGFATEDVEIIELLVREHLTVVELATRRDPDDPRTVAALVAAVEERLDILELLMALTEADALAAGPKAWTSWRAELVQRLGRHARAALDGRSPRLSEATEPLAGDVRARVTAGAPYIAITPTPSGATIEIADRDRPGLFAACAHLLASFGMTVRSARVRTTDGIAHNTWRVEVPLADLPDEDQLIRGLQEGRRPRGRTGQAAPAVGAAPSRATVVSGASDDALVIEVRALDRAGLLGDLGEAFAAQGLAIRSAHVATYAGQAVDTFYLTTPDGTGVAPPQVARLIGALIDACDVS</sequence>
<feature type="domain" description="ACT" evidence="8">
    <location>
        <begin position="700"/>
        <end position="771"/>
    </location>
</feature>
<evidence type="ECO:0000256" key="4">
    <source>
        <dbReference type="ARBA" id="ARBA00022801"/>
    </source>
</evidence>
<comment type="catalytic activity">
    <reaction evidence="7">
        <text>[protein-PII]-uridylyl-L-tyrosine + H2O = [protein-PII]-L-tyrosine + UMP + H(+)</text>
        <dbReference type="Rhea" id="RHEA:48600"/>
        <dbReference type="Rhea" id="RHEA-COMP:12147"/>
        <dbReference type="Rhea" id="RHEA-COMP:12148"/>
        <dbReference type="ChEBI" id="CHEBI:15377"/>
        <dbReference type="ChEBI" id="CHEBI:15378"/>
        <dbReference type="ChEBI" id="CHEBI:46858"/>
        <dbReference type="ChEBI" id="CHEBI:57865"/>
        <dbReference type="ChEBI" id="CHEBI:90602"/>
    </reaction>
</comment>
<evidence type="ECO:0000256" key="7">
    <source>
        <dbReference type="HAMAP-Rule" id="MF_00277"/>
    </source>
</evidence>
<dbReference type="Pfam" id="PF01966">
    <property type="entry name" value="HD"/>
    <property type="match status" value="1"/>
</dbReference>
<proteinExistence type="inferred from homology"/>
<dbReference type="SUPFAM" id="SSF109604">
    <property type="entry name" value="HD-domain/PDEase-like"/>
    <property type="match status" value="1"/>
</dbReference>
<reference evidence="11" key="1">
    <citation type="journal article" date="2019" name="Int. J. Syst. Evol. Microbiol.">
        <title>The Global Catalogue of Microorganisms (GCM) 10K type strain sequencing project: providing services to taxonomists for standard genome sequencing and annotation.</title>
        <authorList>
            <consortium name="The Broad Institute Genomics Platform"/>
            <consortium name="The Broad Institute Genome Sequencing Center for Infectious Disease"/>
            <person name="Wu L."/>
            <person name="Ma J."/>
        </authorList>
    </citation>
    <scope>NUCLEOTIDE SEQUENCE [LARGE SCALE GENOMIC DNA]</scope>
    <source>
        <strain evidence="11">CCUG 58127</strain>
    </source>
</reference>
<dbReference type="SUPFAM" id="SSF81301">
    <property type="entry name" value="Nucleotidyltransferase"/>
    <property type="match status" value="1"/>
</dbReference>
<dbReference type="CDD" id="cd04873">
    <property type="entry name" value="ACT_UUR-ACR-like"/>
    <property type="match status" value="1"/>
</dbReference>
<dbReference type="InterPro" id="IPR003607">
    <property type="entry name" value="HD/PDEase_dom"/>
</dbReference>
<dbReference type="SUPFAM" id="SSF81593">
    <property type="entry name" value="Nucleotidyltransferase substrate binding subunit/domain"/>
    <property type="match status" value="1"/>
</dbReference>